<name>A0A7C5IYN9_9GAMM</name>
<dbReference type="InterPro" id="IPR023214">
    <property type="entry name" value="HAD_sf"/>
</dbReference>
<dbReference type="InterPro" id="IPR006439">
    <property type="entry name" value="HAD-SF_hydro_IA"/>
</dbReference>
<keyword evidence="3" id="KW-0460">Magnesium</keyword>
<dbReference type="InterPro" id="IPR041492">
    <property type="entry name" value="HAD_2"/>
</dbReference>
<dbReference type="Gene3D" id="1.10.150.240">
    <property type="entry name" value="Putative phosphatase, domain 2"/>
    <property type="match status" value="1"/>
</dbReference>
<dbReference type="Proteomes" id="UP000886100">
    <property type="component" value="Unassembled WGS sequence"/>
</dbReference>
<dbReference type="InterPro" id="IPR036412">
    <property type="entry name" value="HAD-like_sf"/>
</dbReference>
<dbReference type="GO" id="GO:0006281">
    <property type="term" value="P:DNA repair"/>
    <property type="evidence" value="ECO:0007669"/>
    <property type="project" value="TreeGrafter"/>
</dbReference>
<evidence type="ECO:0000256" key="3">
    <source>
        <dbReference type="ARBA" id="ARBA00022842"/>
    </source>
</evidence>
<evidence type="ECO:0000313" key="5">
    <source>
        <dbReference type="EMBL" id="HHH13394.1"/>
    </source>
</evidence>
<evidence type="ECO:0000256" key="4">
    <source>
        <dbReference type="ARBA" id="ARBA00023277"/>
    </source>
</evidence>
<keyword evidence="4" id="KW-0119">Carbohydrate metabolism</keyword>
<feature type="non-terminal residue" evidence="5">
    <location>
        <position position="1"/>
    </location>
</feature>
<accession>A0A7C5IYN9</accession>
<protein>
    <submittedName>
        <fullName evidence="5">HAD family hydrolase</fullName>
    </submittedName>
</protein>
<dbReference type="SUPFAM" id="SSF56784">
    <property type="entry name" value="HAD-like"/>
    <property type="match status" value="1"/>
</dbReference>
<gene>
    <name evidence="5" type="ORF">ENJ98_04090</name>
</gene>
<dbReference type="PANTHER" id="PTHR43434">
    <property type="entry name" value="PHOSPHOGLYCOLATE PHOSPHATASE"/>
    <property type="match status" value="1"/>
</dbReference>
<keyword evidence="2 5" id="KW-0378">Hydrolase</keyword>
<comment type="caution">
    <text evidence="5">The sequence shown here is derived from an EMBL/GenBank/DDBJ whole genome shotgun (WGS) entry which is preliminary data.</text>
</comment>
<dbReference type="Gene3D" id="3.40.50.1000">
    <property type="entry name" value="HAD superfamily/HAD-like"/>
    <property type="match status" value="1"/>
</dbReference>
<dbReference type="PANTHER" id="PTHR43434:SF23">
    <property type="entry name" value="PHOSPHOGLYCOLATE PHOSPHATASE"/>
    <property type="match status" value="1"/>
</dbReference>
<dbReference type="EMBL" id="DROM01000252">
    <property type="protein sequence ID" value="HHH13394.1"/>
    <property type="molecule type" value="Genomic_DNA"/>
</dbReference>
<dbReference type="NCBIfam" id="TIGR01549">
    <property type="entry name" value="HAD-SF-IA-v1"/>
    <property type="match status" value="1"/>
</dbReference>
<evidence type="ECO:0000256" key="2">
    <source>
        <dbReference type="ARBA" id="ARBA00022801"/>
    </source>
</evidence>
<dbReference type="NCBIfam" id="TIGR01509">
    <property type="entry name" value="HAD-SF-IA-v3"/>
    <property type="match status" value="1"/>
</dbReference>
<evidence type="ECO:0000256" key="1">
    <source>
        <dbReference type="ARBA" id="ARBA00022723"/>
    </source>
</evidence>
<organism evidence="5">
    <name type="scientific">Thiolapillus brandeum</name>
    <dbReference type="NCBI Taxonomy" id="1076588"/>
    <lineage>
        <taxon>Bacteria</taxon>
        <taxon>Pseudomonadati</taxon>
        <taxon>Pseudomonadota</taxon>
        <taxon>Gammaproteobacteria</taxon>
        <taxon>Chromatiales</taxon>
        <taxon>Sedimenticolaceae</taxon>
        <taxon>Thiolapillus</taxon>
    </lineage>
</organism>
<reference evidence="5" key="1">
    <citation type="journal article" date="2020" name="mSystems">
        <title>Genome- and Community-Level Interaction Insights into Carbon Utilization and Element Cycling Functions of Hydrothermarchaeota in Hydrothermal Sediment.</title>
        <authorList>
            <person name="Zhou Z."/>
            <person name="Liu Y."/>
            <person name="Xu W."/>
            <person name="Pan J."/>
            <person name="Luo Z.H."/>
            <person name="Li M."/>
        </authorList>
    </citation>
    <scope>NUCLEOTIDE SEQUENCE [LARGE SCALE GENOMIC DNA]</scope>
    <source>
        <strain evidence="5">HyVt-535</strain>
    </source>
</reference>
<dbReference type="InterPro" id="IPR023198">
    <property type="entry name" value="PGP-like_dom2"/>
</dbReference>
<proteinExistence type="predicted"/>
<dbReference type="AlphaFoldDB" id="A0A7C5IYN9"/>
<dbReference type="GO" id="GO:0008967">
    <property type="term" value="F:phosphoglycolate phosphatase activity"/>
    <property type="evidence" value="ECO:0007669"/>
    <property type="project" value="TreeGrafter"/>
</dbReference>
<dbReference type="InterPro" id="IPR050155">
    <property type="entry name" value="HAD-like_hydrolase_sf"/>
</dbReference>
<keyword evidence="1" id="KW-0479">Metal-binding</keyword>
<dbReference type="GO" id="GO:0005829">
    <property type="term" value="C:cytosol"/>
    <property type="evidence" value="ECO:0007669"/>
    <property type="project" value="TreeGrafter"/>
</dbReference>
<dbReference type="GO" id="GO:0046872">
    <property type="term" value="F:metal ion binding"/>
    <property type="evidence" value="ECO:0007669"/>
    <property type="project" value="UniProtKB-KW"/>
</dbReference>
<sequence length="203" mass="22307">LNATLEAFGRAPLPFEAIRPVVSHGGVALVRLGFGLEPDQPGFETRRQHLLRVYQENICRRTRLFPGMDTVLGELATRGIPWGIVTNKPSWLTDPLLERLPLPAPPACSVSGDTCPERKPHPMPLLHACELVGAEPAATLYVGDAERDMEAGRAAGMTTVCALFGYLLPEDEPRRWPADHYIETPGGLLELPPFRREVSPARC</sequence>
<dbReference type="Pfam" id="PF13419">
    <property type="entry name" value="HAD_2"/>
    <property type="match status" value="1"/>
</dbReference>